<dbReference type="OrthoDB" id="9814110at2"/>
<dbReference type="InterPro" id="IPR050065">
    <property type="entry name" value="GlmU-like"/>
</dbReference>
<dbReference type="RefSeq" id="WP_090257360.1">
    <property type="nucleotide sequence ID" value="NZ_FOIR01000001.1"/>
</dbReference>
<dbReference type="Pfam" id="PF01636">
    <property type="entry name" value="APH"/>
    <property type="match status" value="1"/>
</dbReference>
<evidence type="ECO:0000313" key="6">
    <source>
        <dbReference type="Proteomes" id="UP000199437"/>
    </source>
</evidence>
<dbReference type="PANTHER" id="PTHR43584">
    <property type="entry name" value="NUCLEOTIDYL TRANSFERASE"/>
    <property type="match status" value="1"/>
</dbReference>
<gene>
    <name evidence="5" type="ORF">SAMN05216290_0963</name>
</gene>
<dbReference type="InterPro" id="IPR011009">
    <property type="entry name" value="Kinase-like_dom_sf"/>
</dbReference>
<dbReference type="SUPFAM" id="SSF53448">
    <property type="entry name" value="Nucleotide-diphospho-sugar transferases"/>
    <property type="match status" value="1"/>
</dbReference>
<keyword evidence="1 5" id="KW-0808">Transferase</keyword>
<evidence type="ECO:0000259" key="3">
    <source>
        <dbReference type="Pfam" id="PF00483"/>
    </source>
</evidence>
<dbReference type="Pfam" id="PF00483">
    <property type="entry name" value="NTP_transferase"/>
    <property type="match status" value="1"/>
</dbReference>
<dbReference type="STRING" id="1267423.SAMN05216290_0963"/>
<dbReference type="AlphaFoldDB" id="A0A1I0N6Z7"/>
<dbReference type="InterPro" id="IPR002575">
    <property type="entry name" value="Aminoglycoside_PTrfase"/>
</dbReference>
<dbReference type="InterPro" id="IPR029044">
    <property type="entry name" value="Nucleotide-diphossugar_trans"/>
</dbReference>
<dbReference type="InterPro" id="IPR005835">
    <property type="entry name" value="NTP_transferase_dom"/>
</dbReference>
<evidence type="ECO:0000256" key="1">
    <source>
        <dbReference type="ARBA" id="ARBA00022679"/>
    </source>
</evidence>
<dbReference type="Proteomes" id="UP000199437">
    <property type="component" value="Unassembled WGS sequence"/>
</dbReference>
<evidence type="ECO:0000259" key="4">
    <source>
        <dbReference type="Pfam" id="PF01636"/>
    </source>
</evidence>
<dbReference type="GO" id="GO:0016779">
    <property type="term" value="F:nucleotidyltransferase activity"/>
    <property type="evidence" value="ECO:0007669"/>
    <property type="project" value="UniProtKB-KW"/>
</dbReference>
<dbReference type="GeneID" id="99985701"/>
<dbReference type="Gene3D" id="3.90.550.10">
    <property type="entry name" value="Spore Coat Polysaccharide Biosynthesis Protein SpsA, Chain A"/>
    <property type="match status" value="1"/>
</dbReference>
<feature type="domain" description="Nucleotidyl transferase" evidence="3">
    <location>
        <begin position="2"/>
        <end position="230"/>
    </location>
</feature>
<sequence length="541" mass="62183">MKAIILSSGRADKSLTQLYGDIPTGLIPVNGRPGIFFIVNRLIDSGIRDIYITVGYQGQKLKRLLSNTYETKVRLHFIETDAAKRPGHSLVKAMSTIDSDEVIVNLGDTLIAPEDIRNLLSKGRVGTAECTVAVSNNFYHADLWCSVKTENERVLAMYDSTPVLRDSDLQVMCGLYLLRNVPSILAAASHIDNPEISDVLKCANQILCADVNNWLDFGHIHTLQRTKKNLLEARVFNELSFNDFFGTITKRSENTFKFIDEIKWQVELPEELKILTPRVVDYSLDEENPHITMEYYSYQTVSELWLYSSYDQDVFKEMIDKLLRLLIEIKKTERGSVDMQDFKAMYVEKTLSRVRAIEKNETFKKLLSFPTLVINGKEYCNWKGIASDVLALTDGLWNEEDTGLIHGDYCFSNILYDISSGIVRLLDPRGRWGKSKYGDIKYDLAKMRHSISGGYDFIVNDLFDIEVKEDVLEYMLFGFEEKRPIADYFDQKLAESFNVRQIQLIEGLLFLTMIPYHSNSQRRQYVMYCKAIELLNKVLTH</sequence>
<dbReference type="PANTHER" id="PTHR43584:SF8">
    <property type="entry name" value="N-ACETYLMURAMATE ALPHA-1-PHOSPHATE URIDYLYLTRANSFERASE"/>
    <property type="match status" value="1"/>
</dbReference>
<feature type="domain" description="Aminoglycoside phosphotransferase" evidence="4">
    <location>
        <begin position="274"/>
        <end position="448"/>
    </location>
</feature>
<protein>
    <submittedName>
        <fullName evidence="5">Phosphotransferase enzyme family protein</fullName>
    </submittedName>
</protein>
<keyword evidence="2" id="KW-0548">Nucleotidyltransferase</keyword>
<accession>A0A1I0N6Z7</accession>
<reference evidence="6" key="1">
    <citation type="submission" date="2016-10" db="EMBL/GenBank/DDBJ databases">
        <authorList>
            <person name="Varghese N."/>
            <person name="Submissions S."/>
        </authorList>
    </citation>
    <scope>NUCLEOTIDE SEQUENCE [LARGE SCALE GENOMIC DNA]</scope>
    <source>
        <strain evidence="6">CGMCC 1.12402</strain>
    </source>
</reference>
<proteinExistence type="predicted"/>
<evidence type="ECO:0000256" key="2">
    <source>
        <dbReference type="ARBA" id="ARBA00022695"/>
    </source>
</evidence>
<keyword evidence="6" id="KW-1185">Reference proteome</keyword>
<name>A0A1I0N6Z7_9BACT</name>
<dbReference type="EMBL" id="FOIR01000001">
    <property type="protein sequence ID" value="SEV96690.1"/>
    <property type="molecule type" value="Genomic_DNA"/>
</dbReference>
<evidence type="ECO:0000313" key="5">
    <source>
        <dbReference type="EMBL" id="SEV96690.1"/>
    </source>
</evidence>
<dbReference type="SUPFAM" id="SSF56112">
    <property type="entry name" value="Protein kinase-like (PK-like)"/>
    <property type="match status" value="1"/>
</dbReference>
<organism evidence="5 6">
    <name type="scientific">Roseivirga pacifica</name>
    <dbReference type="NCBI Taxonomy" id="1267423"/>
    <lineage>
        <taxon>Bacteria</taxon>
        <taxon>Pseudomonadati</taxon>
        <taxon>Bacteroidota</taxon>
        <taxon>Cytophagia</taxon>
        <taxon>Cytophagales</taxon>
        <taxon>Roseivirgaceae</taxon>
        <taxon>Roseivirga</taxon>
    </lineage>
</organism>